<proteinExistence type="inferred from homology"/>
<keyword evidence="2" id="KW-0689">Ribosomal protein</keyword>
<sequence>MLRSSGDAGDERTIEREIGEPIAAASVAAVSASVVAATMDGEGRELPARVEVWTCDEDEPLPGLPMSERADGIGEAVARWLELTKQWRGRGAVAGFAQVTNTTTSSIIAMASSSEQEFAAHYRAQLNRFPRSQRYWDGKVASRVGEKLGFRFREIGVTTVQIDPSEEQSRPPHYRVMVSPLFHSIKNAGVHVSGVH</sequence>
<dbReference type="Gramene" id="KOM36746">
    <property type="protein sequence ID" value="KOM36746"/>
    <property type="gene ID" value="LR48_Vigan03g012700"/>
</dbReference>
<name>A0A0L9U1V1_PHAAN</name>
<evidence type="ECO:0000313" key="5">
    <source>
        <dbReference type="Proteomes" id="UP000053144"/>
    </source>
</evidence>
<dbReference type="GO" id="GO:1990904">
    <property type="term" value="C:ribonucleoprotein complex"/>
    <property type="evidence" value="ECO:0007669"/>
    <property type="project" value="UniProtKB-KW"/>
</dbReference>
<evidence type="ECO:0000256" key="2">
    <source>
        <dbReference type="ARBA" id="ARBA00022980"/>
    </source>
</evidence>
<reference evidence="5" key="1">
    <citation type="journal article" date="2015" name="Proc. Natl. Acad. Sci. U.S.A.">
        <title>Genome sequencing of adzuki bean (Vigna angularis) provides insight into high starch and low fat accumulation and domestication.</title>
        <authorList>
            <person name="Yang K."/>
            <person name="Tian Z."/>
            <person name="Chen C."/>
            <person name="Luo L."/>
            <person name="Zhao B."/>
            <person name="Wang Z."/>
            <person name="Yu L."/>
            <person name="Li Y."/>
            <person name="Sun Y."/>
            <person name="Li W."/>
            <person name="Chen Y."/>
            <person name="Li Y."/>
            <person name="Zhang Y."/>
            <person name="Ai D."/>
            <person name="Zhao J."/>
            <person name="Shang C."/>
            <person name="Ma Y."/>
            <person name="Wu B."/>
            <person name="Wang M."/>
            <person name="Gao L."/>
            <person name="Sun D."/>
            <person name="Zhang P."/>
            <person name="Guo F."/>
            <person name="Wang W."/>
            <person name="Li Y."/>
            <person name="Wang J."/>
            <person name="Varshney R.K."/>
            <person name="Wang J."/>
            <person name="Ling H.Q."/>
            <person name="Wan P."/>
        </authorList>
    </citation>
    <scope>NUCLEOTIDE SEQUENCE</scope>
    <source>
        <strain evidence="5">cv. Jingnong 6</strain>
    </source>
</reference>
<dbReference type="GO" id="GO:0005840">
    <property type="term" value="C:ribosome"/>
    <property type="evidence" value="ECO:0007669"/>
    <property type="project" value="UniProtKB-KW"/>
</dbReference>
<dbReference type="PANTHER" id="PTHR12899:SF14">
    <property type="entry name" value="F14B2.25_F14B2.25"/>
    <property type="match status" value="1"/>
</dbReference>
<dbReference type="GO" id="GO:0003735">
    <property type="term" value="F:structural constituent of ribosome"/>
    <property type="evidence" value="ECO:0007669"/>
    <property type="project" value="InterPro"/>
</dbReference>
<dbReference type="EMBL" id="CM003373">
    <property type="protein sequence ID" value="KOM36746.1"/>
    <property type="molecule type" value="Genomic_DNA"/>
</dbReference>
<dbReference type="InterPro" id="IPR005484">
    <property type="entry name" value="Ribosomal_uL18_bac/plant/anim"/>
</dbReference>
<evidence type="ECO:0000256" key="3">
    <source>
        <dbReference type="ARBA" id="ARBA00023274"/>
    </source>
</evidence>
<accession>A0A0L9U1V1</accession>
<dbReference type="PANTHER" id="PTHR12899">
    <property type="entry name" value="39S RIBOSOMAL PROTEIN L18, MITOCHONDRIAL"/>
    <property type="match status" value="1"/>
</dbReference>
<evidence type="ECO:0000313" key="4">
    <source>
        <dbReference type="EMBL" id="KOM36746.1"/>
    </source>
</evidence>
<dbReference type="GO" id="GO:0006412">
    <property type="term" value="P:translation"/>
    <property type="evidence" value="ECO:0007669"/>
    <property type="project" value="InterPro"/>
</dbReference>
<protein>
    <submittedName>
        <fullName evidence="4">Uncharacterized protein</fullName>
    </submittedName>
</protein>
<dbReference type="Proteomes" id="UP000053144">
    <property type="component" value="Chromosome 3"/>
</dbReference>
<dbReference type="GO" id="GO:0008097">
    <property type="term" value="F:5S rRNA binding"/>
    <property type="evidence" value="ECO:0007669"/>
    <property type="project" value="TreeGrafter"/>
</dbReference>
<gene>
    <name evidence="4" type="ORF">LR48_Vigan03g012700</name>
</gene>
<organism evidence="4 5">
    <name type="scientific">Phaseolus angularis</name>
    <name type="common">Azuki bean</name>
    <name type="synonym">Vigna angularis</name>
    <dbReference type="NCBI Taxonomy" id="3914"/>
    <lineage>
        <taxon>Eukaryota</taxon>
        <taxon>Viridiplantae</taxon>
        <taxon>Streptophyta</taxon>
        <taxon>Embryophyta</taxon>
        <taxon>Tracheophyta</taxon>
        <taxon>Spermatophyta</taxon>
        <taxon>Magnoliopsida</taxon>
        <taxon>eudicotyledons</taxon>
        <taxon>Gunneridae</taxon>
        <taxon>Pentapetalae</taxon>
        <taxon>rosids</taxon>
        <taxon>fabids</taxon>
        <taxon>Fabales</taxon>
        <taxon>Fabaceae</taxon>
        <taxon>Papilionoideae</taxon>
        <taxon>50 kb inversion clade</taxon>
        <taxon>NPAAA clade</taxon>
        <taxon>indigoferoid/millettioid clade</taxon>
        <taxon>Phaseoleae</taxon>
        <taxon>Vigna</taxon>
    </lineage>
</organism>
<dbReference type="AlphaFoldDB" id="A0A0L9U1V1"/>
<comment type="similarity">
    <text evidence="1">Belongs to the universal ribosomal protein uL18 family.</text>
</comment>
<evidence type="ECO:0000256" key="1">
    <source>
        <dbReference type="ARBA" id="ARBA00007116"/>
    </source>
</evidence>
<keyword evidence="3" id="KW-0687">Ribonucleoprotein</keyword>